<dbReference type="Gene3D" id="3.30.565.10">
    <property type="entry name" value="Histidine kinase-like ATPase, C-terminal domain"/>
    <property type="match status" value="1"/>
</dbReference>
<feature type="compositionally biased region" description="Basic residues" evidence="11">
    <location>
        <begin position="1"/>
        <end position="11"/>
    </location>
</feature>
<dbReference type="SUPFAM" id="SSF47384">
    <property type="entry name" value="Homodimeric domain of signal transducing histidine kinase"/>
    <property type="match status" value="1"/>
</dbReference>
<dbReference type="CDD" id="cd00075">
    <property type="entry name" value="HATPase"/>
    <property type="match status" value="1"/>
</dbReference>
<feature type="domain" description="Histidine kinase" evidence="13">
    <location>
        <begin position="315"/>
        <end position="529"/>
    </location>
</feature>
<comment type="catalytic activity">
    <reaction evidence="1">
        <text>ATP + protein L-histidine = ADP + protein N-phospho-L-histidine.</text>
        <dbReference type="EC" id="2.7.13.3"/>
    </reaction>
</comment>
<keyword evidence="6 12" id="KW-0812">Transmembrane</keyword>
<evidence type="ECO:0000256" key="9">
    <source>
        <dbReference type="ARBA" id="ARBA00023012"/>
    </source>
</evidence>
<dbReference type="InterPro" id="IPR003660">
    <property type="entry name" value="HAMP_dom"/>
</dbReference>
<evidence type="ECO:0000259" key="14">
    <source>
        <dbReference type="PROSITE" id="PS50885"/>
    </source>
</evidence>
<dbReference type="InterPro" id="IPR004358">
    <property type="entry name" value="Sig_transdc_His_kin-like_C"/>
</dbReference>
<evidence type="ECO:0000256" key="10">
    <source>
        <dbReference type="ARBA" id="ARBA00023136"/>
    </source>
</evidence>
<evidence type="ECO:0000256" key="2">
    <source>
        <dbReference type="ARBA" id="ARBA00004370"/>
    </source>
</evidence>
<dbReference type="PRINTS" id="PR00344">
    <property type="entry name" value="BCTRLSENSOR"/>
</dbReference>
<dbReference type="AlphaFoldDB" id="A0A6I2U6H1"/>
<dbReference type="Pfam" id="PF00672">
    <property type="entry name" value="HAMP"/>
    <property type="match status" value="1"/>
</dbReference>
<feature type="domain" description="HAMP" evidence="14">
    <location>
        <begin position="248"/>
        <end position="300"/>
    </location>
</feature>
<dbReference type="Gene3D" id="6.10.340.10">
    <property type="match status" value="1"/>
</dbReference>
<dbReference type="PROSITE" id="PS50885">
    <property type="entry name" value="HAMP"/>
    <property type="match status" value="1"/>
</dbReference>
<comment type="caution">
    <text evidence="15">The sequence shown here is derived from an EMBL/GenBank/DDBJ whole genome shotgun (WGS) entry which is preliminary data.</text>
</comment>
<dbReference type="CDD" id="cd06225">
    <property type="entry name" value="HAMP"/>
    <property type="match status" value="1"/>
</dbReference>
<dbReference type="SMART" id="SM00304">
    <property type="entry name" value="HAMP"/>
    <property type="match status" value="1"/>
</dbReference>
<feature type="region of interest" description="Disordered" evidence="11">
    <location>
        <begin position="1"/>
        <end position="28"/>
    </location>
</feature>
<dbReference type="CDD" id="cd00082">
    <property type="entry name" value="HisKA"/>
    <property type="match status" value="1"/>
</dbReference>
<dbReference type="InterPro" id="IPR005467">
    <property type="entry name" value="His_kinase_dom"/>
</dbReference>
<dbReference type="SMART" id="SM00388">
    <property type="entry name" value="HisKA"/>
    <property type="match status" value="1"/>
</dbReference>
<dbReference type="Gene3D" id="1.10.287.130">
    <property type="match status" value="1"/>
</dbReference>
<evidence type="ECO:0000256" key="7">
    <source>
        <dbReference type="ARBA" id="ARBA00022777"/>
    </source>
</evidence>
<dbReference type="InterPro" id="IPR003661">
    <property type="entry name" value="HisK_dim/P_dom"/>
</dbReference>
<dbReference type="InterPro" id="IPR050428">
    <property type="entry name" value="TCS_sensor_his_kinase"/>
</dbReference>
<keyword evidence="10 12" id="KW-0472">Membrane</keyword>
<dbReference type="InterPro" id="IPR003594">
    <property type="entry name" value="HATPase_dom"/>
</dbReference>
<dbReference type="SUPFAM" id="SSF55874">
    <property type="entry name" value="ATPase domain of HSP90 chaperone/DNA topoisomerase II/histidine kinase"/>
    <property type="match status" value="1"/>
</dbReference>
<dbReference type="Proteomes" id="UP000431913">
    <property type="component" value="Unassembled WGS sequence"/>
</dbReference>
<evidence type="ECO:0000256" key="4">
    <source>
        <dbReference type="ARBA" id="ARBA00022553"/>
    </source>
</evidence>
<dbReference type="PROSITE" id="PS50109">
    <property type="entry name" value="HIS_KIN"/>
    <property type="match status" value="1"/>
</dbReference>
<evidence type="ECO:0000256" key="3">
    <source>
        <dbReference type="ARBA" id="ARBA00012438"/>
    </source>
</evidence>
<evidence type="ECO:0000313" key="16">
    <source>
        <dbReference type="Proteomes" id="UP000431913"/>
    </source>
</evidence>
<proteinExistence type="predicted"/>
<comment type="subcellular location">
    <subcellularLocation>
        <location evidence="2">Membrane</location>
    </subcellularLocation>
</comment>
<keyword evidence="7 15" id="KW-0418">Kinase</keyword>
<keyword evidence="5" id="KW-0808">Transferase</keyword>
<dbReference type="RefSeq" id="WP_154521218.1">
    <property type="nucleotide sequence ID" value="NZ_JAFHCG010000042.1"/>
</dbReference>
<organism evidence="15 16">
    <name type="scientific">Ruthenibacterium lactatiformans</name>
    <dbReference type="NCBI Taxonomy" id="1550024"/>
    <lineage>
        <taxon>Bacteria</taxon>
        <taxon>Bacillati</taxon>
        <taxon>Bacillota</taxon>
        <taxon>Clostridia</taxon>
        <taxon>Eubacteriales</taxon>
        <taxon>Oscillospiraceae</taxon>
        <taxon>Ruthenibacterium</taxon>
    </lineage>
</organism>
<reference evidence="15 16" key="1">
    <citation type="submission" date="2019-08" db="EMBL/GenBank/DDBJ databases">
        <title>In-depth cultivation of the pig gut microbiome towards novel bacterial diversity and tailored functional studies.</title>
        <authorList>
            <person name="Wylensek D."/>
            <person name="Hitch T.C.A."/>
            <person name="Clavel T."/>
        </authorList>
    </citation>
    <scope>NUCLEOTIDE SEQUENCE [LARGE SCALE GENOMIC DNA]</scope>
    <source>
        <strain evidence="15 16">WCA3-601-WT-6J</strain>
    </source>
</reference>
<keyword evidence="8 12" id="KW-1133">Transmembrane helix</keyword>
<dbReference type="PANTHER" id="PTHR45436">
    <property type="entry name" value="SENSOR HISTIDINE KINASE YKOH"/>
    <property type="match status" value="1"/>
</dbReference>
<evidence type="ECO:0000256" key="8">
    <source>
        <dbReference type="ARBA" id="ARBA00022989"/>
    </source>
</evidence>
<dbReference type="InterPro" id="IPR036097">
    <property type="entry name" value="HisK_dim/P_sf"/>
</dbReference>
<evidence type="ECO:0000256" key="12">
    <source>
        <dbReference type="SAM" id="Phobius"/>
    </source>
</evidence>
<evidence type="ECO:0000256" key="11">
    <source>
        <dbReference type="SAM" id="MobiDB-lite"/>
    </source>
</evidence>
<dbReference type="Pfam" id="PF00512">
    <property type="entry name" value="HisKA"/>
    <property type="match status" value="1"/>
</dbReference>
<name>A0A6I2U6H1_9FIRM</name>
<dbReference type="PANTHER" id="PTHR45436:SF5">
    <property type="entry name" value="SENSOR HISTIDINE KINASE TRCS"/>
    <property type="match status" value="1"/>
</dbReference>
<accession>A0A6I2U6H1</accession>
<keyword evidence="4" id="KW-0597">Phosphoprotein</keyword>
<dbReference type="GO" id="GO:0000155">
    <property type="term" value="F:phosphorelay sensor kinase activity"/>
    <property type="evidence" value="ECO:0007669"/>
    <property type="project" value="InterPro"/>
</dbReference>
<dbReference type="EMBL" id="VUNJ01000001">
    <property type="protein sequence ID" value="MST90565.1"/>
    <property type="molecule type" value="Genomic_DNA"/>
</dbReference>
<dbReference type="GO" id="GO:0005886">
    <property type="term" value="C:plasma membrane"/>
    <property type="evidence" value="ECO:0007669"/>
    <property type="project" value="TreeGrafter"/>
</dbReference>
<dbReference type="Pfam" id="PF02518">
    <property type="entry name" value="HATPase_c"/>
    <property type="match status" value="1"/>
</dbReference>
<gene>
    <name evidence="15" type="ORF">FYJ76_01210</name>
</gene>
<sequence>MKKEKRARARRTGAQAAESGAARPAGGAGKTLRALGFAQKLTLAMLLVLAMALSLGGAVVLAGNFDDALNEAGQQAEVQHLLQCYALESDLLDVAARGETVTDSHLARYGSSLEDYVGGKLVALYRGDAAAQGGTSSAAAETETEAEAQAASDAERQPAALRTVYTSFPWDEGPTGQTDTYRMHRDGGRTYMLFEAEVETVGNPPVTLLTGHDVTSVFAARDRALLRFWEMELVVLVCAGAMIALLSRWLTKPLARLTQASESIAGGAYGERTGLSGGDEIGVLSRSFDAMAAAVQEKVDALELSVRQREDFMSAFTHELKTPMTAVIGYADTLRSMQCEPEQQQRAANYIFSEARRVEALSEKLLQLLGLREQAPALEPLELERVFTRARAALGPSVAPVEPVFQPAPGVRVRGDADLLVDLLYNLVQNAARARPKDGRVSIGWHTAAEGQGVDVTVRDTGCGIPAAALARVTEPFYMVDKSRARAGGGSGMGLALCEKIAALHGGRLQIESVEGEGTAVTVRLPAADGKEGGAAV</sequence>
<evidence type="ECO:0000256" key="1">
    <source>
        <dbReference type="ARBA" id="ARBA00000085"/>
    </source>
</evidence>
<evidence type="ECO:0000256" key="5">
    <source>
        <dbReference type="ARBA" id="ARBA00022679"/>
    </source>
</evidence>
<dbReference type="SMART" id="SM00387">
    <property type="entry name" value="HATPase_c"/>
    <property type="match status" value="1"/>
</dbReference>
<dbReference type="SUPFAM" id="SSF158472">
    <property type="entry name" value="HAMP domain-like"/>
    <property type="match status" value="1"/>
</dbReference>
<dbReference type="EC" id="2.7.13.3" evidence="3"/>
<protein>
    <recommendedName>
        <fullName evidence="3">histidine kinase</fullName>
        <ecNumber evidence="3">2.7.13.3</ecNumber>
    </recommendedName>
</protein>
<evidence type="ECO:0000256" key="6">
    <source>
        <dbReference type="ARBA" id="ARBA00022692"/>
    </source>
</evidence>
<keyword evidence="9" id="KW-0902">Two-component regulatory system</keyword>
<feature type="transmembrane region" description="Helical" evidence="12">
    <location>
        <begin position="41"/>
        <end position="62"/>
    </location>
</feature>
<dbReference type="InterPro" id="IPR036890">
    <property type="entry name" value="HATPase_C_sf"/>
</dbReference>
<evidence type="ECO:0000313" key="15">
    <source>
        <dbReference type="EMBL" id="MST90565.1"/>
    </source>
</evidence>
<evidence type="ECO:0000259" key="13">
    <source>
        <dbReference type="PROSITE" id="PS50109"/>
    </source>
</evidence>